<evidence type="ECO:0000256" key="12">
    <source>
        <dbReference type="ARBA" id="ARBA00023251"/>
    </source>
</evidence>
<evidence type="ECO:0000256" key="11">
    <source>
        <dbReference type="ARBA" id="ARBA00022833"/>
    </source>
</evidence>
<dbReference type="SMART" id="SM00849">
    <property type="entry name" value="Lactamase_B"/>
    <property type="match status" value="1"/>
</dbReference>
<sequence>MFLKKSAVCLIFLLIISFCHSAQVIAQRYTSKDLIVRKVKERVYQHTSFLQTDSFGNVPCNGMVVVDHGEAVIFDTPTNDKASEELIGWVEKTLKCKVVGVVATHFHEDCVGGLAAFHQHQIPSYGSGLTIELTQKNNYPTPKKSFNGLLEISVGEEKVTVEFNGEGHTRDNVIGYFPAEKVMFGGCLIKELKAGKGYLGDSNVNEWSATVAKVKEKYPDTKVVIPGHGKTGNIKLLDYTIELFEKK</sequence>
<evidence type="ECO:0000256" key="6">
    <source>
        <dbReference type="ARBA" id="ARBA00012865"/>
    </source>
</evidence>
<comment type="similarity">
    <text evidence="4">Belongs to the metallo-beta-lactamase superfamily. Class-B beta-lactamase family.</text>
</comment>
<keyword evidence="9" id="KW-0574">Periplasm</keyword>
<dbReference type="PANTHER" id="PTHR42951:SF4">
    <property type="entry name" value="ACYL-COENZYME A THIOESTERASE MBLAC2"/>
    <property type="match status" value="1"/>
</dbReference>
<dbReference type="InterPro" id="IPR001018">
    <property type="entry name" value="Beta-lactamase_class-B_CS"/>
</dbReference>
<dbReference type="PANTHER" id="PTHR42951">
    <property type="entry name" value="METALLO-BETA-LACTAMASE DOMAIN-CONTAINING"/>
    <property type="match status" value="1"/>
</dbReference>
<dbReference type="NCBIfam" id="NF033088">
    <property type="entry name" value="bla_subclass_B1"/>
    <property type="match status" value="1"/>
</dbReference>
<feature type="domain" description="Metallo-beta-lactamase" evidence="14">
    <location>
        <begin position="59"/>
        <end position="228"/>
    </location>
</feature>
<evidence type="ECO:0000256" key="8">
    <source>
        <dbReference type="ARBA" id="ARBA00022729"/>
    </source>
</evidence>
<evidence type="ECO:0000256" key="9">
    <source>
        <dbReference type="ARBA" id="ARBA00022764"/>
    </source>
</evidence>
<comment type="catalytic activity">
    <reaction evidence="1">
        <text>a beta-lactam + H2O = a substituted beta-amino acid</text>
        <dbReference type="Rhea" id="RHEA:20401"/>
        <dbReference type="ChEBI" id="CHEBI:15377"/>
        <dbReference type="ChEBI" id="CHEBI:35627"/>
        <dbReference type="ChEBI" id="CHEBI:140347"/>
        <dbReference type="EC" id="3.5.2.6"/>
    </reaction>
</comment>
<dbReference type="GO" id="GO:0046677">
    <property type="term" value="P:response to antibiotic"/>
    <property type="evidence" value="ECO:0007669"/>
    <property type="project" value="UniProtKB-KW"/>
</dbReference>
<keyword evidence="16" id="KW-1185">Reference proteome</keyword>
<keyword evidence="11" id="KW-0862">Zinc</keyword>
<evidence type="ECO:0000256" key="2">
    <source>
        <dbReference type="ARBA" id="ARBA00001947"/>
    </source>
</evidence>
<keyword evidence="12" id="KW-0046">Antibiotic resistance</keyword>
<dbReference type="Gene3D" id="3.60.15.10">
    <property type="entry name" value="Ribonuclease Z/Hydroxyacylglutathione hydrolase-like"/>
    <property type="match status" value="1"/>
</dbReference>
<dbReference type="EMBL" id="QNUL01000013">
    <property type="protein sequence ID" value="REA59864.1"/>
    <property type="molecule type" value="Genomic_DNA"/>
</dbReference>
<organism evidence="15 16">
    <name type="scientific">Dyadobacter luteus</name>
    <dbReference type="NCBI Taxonomy" id="2259619"/>
    <lineage>
        <taxon>Bacteria</taxon>
        <taxon>Pseudomonadati</taxon>
        <taxon>Bacteroidota</taxon>
        <taxon>Cytophagia</taxon>
        <taxon>Cytophagales</taxon>
        <taxon>Spirosomataceae</taxon>
        <taxon>Dyadobacter</taxon>
    </lineage>
</organism>
<evidence type="ECO:0000256" key="7">
    <source>
        <dbReference type="ARBA" id="ARBA00022723"/>
    </source>
</evidence>
<comment type="subcellular location">
    <subcellularLocation>
        <location evidence="3">Periplasm</location>
    </subcellularLocation>
</comment>
<name>A0A3D8Y907_9BACT</name>
<dbReference type="CDD" id="cd16302">
    <property type="entry name" value="CcrA-like_MBL-B1"/>
    <property type="match status" value="1"/>
</dbReference>
<evidence type="ECO:0000256" key="3">
    <source>
        <dbReference type="ARBA" id="ARBA00004418"/>
    </source>
</evidence>
<dbReference type="RefSeq" id="WP_115831969.1">
    <property type="nucleotide sequence ID" value="NZ_QNUL01000013.1"/>
</dbReference>
<dbReference type="InterPro" id="IPR001279">
    <property type="entry name" value="Metallo-B-lactamas"/>
</dbReference>
<feature type="signal peptide" evidence="13">
    <location>
        <begin position="1"/>
        <end position="21"/>
    </location>
</feature>
<dbReference type="AlphaFoldDB" id="A0A3D8Y907"/>
<gene>
    <name evidence="15" type="primary">bla</name>
    <name evidence="15" type="ORF">DSL64_16240</name>
</gene>
<dbReference type="GO" id="GO:0008270">
    <property type="term" value="F:zinc ion binding"/>
    <property type="evidence" value="ECO:0007669"/>
    <property type="project" value="InterPro"/>
</dbReference>
<dbReference type="SUPFAM" id="SSF56281">
    <property type="entry name" value="Metallo-hydrolase/oxidoreductase"/>
    <property type="match status" value="1"/>
</dbReference>
<keyword evidence="7" id="KW-0479">Metal-binding</keyword>
<dbReference type="GO" id="GO:0017001">
    <property type="term" value="P:antibiotic catabolic process"/>
    <property type="evidence" value="ECO:0007669"/>
    <property type="project" value="InterPro"/>
</dbReference>
<dbReference type="GO" id="GO:0008800">
    <property type="term" value="F:beta-lactamase activity"/>
    <property type="evidence" value="ECO:0007669"/>
    <property type="project" value="UniProtKB-EC"/>
</dbReference>
<evidence type="ECO:0000313" key="15">
    <source>
        <dbReference type="EMBL" id="REA59864.1"/>
    </source>
</evidence>
<dbReference type="InterPro" id="IPR036866">
    <property type="entry name" value="RibonucZ/Hydroxyglut_hydro"/>
</dbReference>
<feature type="chain" id="PRO_5017638360" description="beta-lactamase" evidence="13">
    <location>
        <begin position="22"/>
        <end position="247"/>
    </location>
</feature>
<evidence type="ECO:0000256" key="1">
    <source>
        <dbReference type="ARBA" id="ARBA00001526"/>
    </source>
</evidence>
<keyword evidence="10" id="KW-0378">Hydrolase</keyword>
<dbReference type="NCBIfam" id="NF012229">
    <property type="entry name" value="bla_class_B_core"/>
    <property type="match status" value="1"/>
</dbReference>
<protein>
    <recommendedName>
        <fullName evidence="6">beta-lactamase</fullName>
        <ecNumber evidence="6">3.5.2.6</ecNumber>
    </recommendedName>
</protein>
<evidence type="ECO:0000256" key="13">
    <source>
        <dbReference type="SAM" id="SignalP"/>
    </source>
</evidence>
<evidence type="ECO:0000256" key="5">
    <source>
        <dbReference type="ARBA" id="ARBA00011245"/>
    </source>
</evidence>
<accession>A0A3D8Y907</accession>
<dbReference type="GO" id="GO:0042597">
    <property type="term" value="C:periplasmic space"/>
    <property type="evidence" value="ECO:0007669"/>
    <property type="project" value="UniProtKB-SubCell"/>
</dbReference>
<dbReference type="InterPro" id="IPR058199">
    <property type="entry name" value="BlaB//VIM/IMP-1"/>
</dbReference>
<dbReference type="PROSITE" id="PS00744">
    <property type="entry name" value="BETA_LACTAMASE_B_2"/>
    <property type="match status" value="1"/>
</dbReference>
<evidence type="ECO:0000313" key="16">
    <source>
        <dbReference type="Proteomes" id="UP000256373"/>
    </source>
</evidence>
<keyword evidence="8 13" id="KW-0732">Signal</keyword>
<comment type="subunit">
    <text evidence="5">Monomer.</text>
</comment>
<dbReference type="EC" id="3.5.2.6" evidence="6"/>
<dbReference type="Pfam" id="PF00753">
    <property type="entry name" value="Lactamase_B"/>
    <property type="match status" value="1"/>
</dbReference>
<dbReference type="InterPro" id="IPR050855">
    <property type="entry name" value="NDM-1-like"/>
</dbReference>
<proteinExistence type="inferred from homology"/>
<evidence type="ECO:0000256" key="4">
    <source>
        <dbReference type="ARBA" id="ARBA00005250"/>
    </source>
</evidence>
<comment type="caution">
    <text evidence="15">The sequence shown here is derived from an EMBL/GenBank/DDBJ whole genome shotgun (WGS) entry which is preliminary data.</text>
</comment>
<dbReference type="OrthoDB" id="9769598at2"/>
<reference evidence="15 16" key="1">
    <citation type="submission" date="2018-07" db="EMBL/GenBank/DDBJ databases">
        <title>Dyadobacter roseus sp. nov., isolated from rose rhizosphere soil.</title>
        <authorList>
            <person name="Chen L."/>
        </authorList>
    </citation>
    <scope>NUCLEOTIDE SEQUENCE [LARGE SCALE GENOMIC DNA]</scope>
    <source>
        <strain evidence="15 16">RS19</strain>
    </source>
</reference>
<evidence type="ECO:0000259" key="14">
    <source>
        <dbReference type="SMART" id="SM00849"/>
    </source>
</evidence>
<dbReference type="Proteomes" id="UP000256373">
    <property type="component" value="Unassembled WGS sequence"/>
</dbReference>
<evidence type="ECO:0000256" key="10">
    <source>
        <dbReference type="ARBA" id="ARBA00022801"/>
    </source>
</evidence>
<comment type="cofactor">
    <cofactor evidence="2">
        <name>Zn(2+)</name>
        <dbReference type="ChEBI" id="CHEBI:29105"/>
    </cofactor>
</comment>